<dbReference type="EMBL" id="JH431717">
    <property type="status" value="NOT_ANNOTATED_CDS"/>
    <property type="molecule type" value="Genomic_DNA"/>
</dbReference>
<name>T1IZJ5_STRMM</name>
<sequence>TIDSEFLRLLTFAAKNRSSPYVTGDDTLTDAITLRQLENTVHMLDQEGAYSPSAARVLLFSCGHHYTSCIFTRTVLPRFEASMRTLLIQLTRTTQALLASYSSDVLQPMACPRCVFVRIKENTESKKMQLMKDKKLAEIKHFCTATAFNLCG</sequence>
<reference evidence="2" key="1">
    <citation type="submission" date="2011-05" db="EMBL/GenBank/DDBJ databases">
        <authorList>
            <person name="Richards S.R."/>
            <person name="Qu J."/>
            <person name="Jiang H."/>
            <person name="Jhangiani S.N."/>
            <person name="Agravi P."/>
            <person name="Goodspeed R."/>
            <person name="Gross S."/>
            <person name="Mandapat C."/>
            <person name="Jackson L."/>
            <person name="Mathew T."/>
            <person name="Pu L."/>
            <person name="Thornton R."/>
            <person name="Saada N."/>
            <person name="Wilczek-Boney K.B."/>
            <person name="Lee S."/>
            <person name="Kovar C."/>
            <person name="Wu Y."/>
            <person name="Scherer S.E."/>
            <person name="Worley K.C."/>
            <person name="Muzny D.M."/>
            <person name="Gibbs R."/>
        </authorList>
    </citation>
    <scope>NUCLEOTIDE SEQUENCE</scope>
    <source>
        <strain evidence="2">Brora</strain>
    </source>
</reference>
<dbReference type="Proteomes" id="UP000014500">
    <property type="component" value="Unassembled WGS sequence"/>
</dbReference>
<dbReference type="AlphaFoldDB" id="T1IZJ5"/>
<evidence type="ECO:0000313" key="2">
    <source>
        <dbReference type="Proteomes" id="UP000014500"/>
    </source>
</evidence>
<proteinExistence type="predicted"/>
<keyword evidence="2" id="KW-1185">Reference proteome</keyword>
<dbReference type="HOGENOM" id="CLU_1726917_0_0_1"/>
<organism evidence="1 2">
    <name type="scientific">Strigamia maritima</name>
    <name type="common">European centipede</name>
    <name type="synonym">Geophilus maritimus</name>
    <dbReference type="NCBI Taxonomy" id="126957"/>
    <lineage>
        <taxon>Eukaryota</taxon>
        <taxon>Metazoa</taxon>
        <taxon>Ecdysozoa</taxon>
        <taxon>Arthropoda</taxon>
        <taxon>Myriapoda</taxon>
        <taxon>Chilopoda</taxon>
        <taxon>Pleurostigmophora</taxon>
        <taxon>Geophilomorpha</taxon>
        <taxon>Linotaeniidae</taxon>
        <taxon>Strigamia</taxon>
    </lineage>
</organism>
<evidence type="ECO:0000313" key="1">
    <source>
        <dbReference type="EnsemblMetazoa" id="SMAR006670-PA"/>
    </source>
</evidence>
<reference evidence="1" key="2">
    <citation type="submission" date="2015-02" db="UniProtKB">
        <authorList>
            <consortium name="EnsemblMetazoa"/>
        </authorList>
    </citation>
    <scope>IDENTIFICATION</scope>
</reference>
<protein>
    <submittedName>
        <fullName evidence="1">Uncharacterized protein</fullName>
    </submittedName>
</protein>
<accession>T1IZJ5</accession>
<dbReference type="EnsemblMetazoa" id="SMAR006670-RA">
    <property type="protein sequence ID" value="SMAR006670-PA"/>
    <property type="gene ID" value="SMAR006670"/>
</dbReference>